<evidence type="ECO:0000256" key="2">
    <source>
        <dbReference type="ARBA" id="ARBA00022884"/>
    </source>
</evidence>
<keyword evidence="4 6" id="KW-0143">Chaperone</keyword>
<feature type="domain" description="R3H" evidence="7">
    <location>
        <begin position="144"/>
        <end position="210"/>
    </location>
</feature>
<dbReference type="SMART" id="SM01245">
    <property type="entry name" value="Jag_N"/>
    <property type="match status" value="1"/>
</dbReference>
<dbReference type="CDD" id="cd02414">
    <property type="entry name" value="KH-II_Jag"/>
    <property type="match status" value="1"/>
</dbReference>
<dbReference type="InterPro" id="IPR015946">
    <property type="entry name" value="KH_dom-like_a/b"/>
</dbReference>
<evidence type="ECO:0000256" key="3">
    <source>
        <dbReference type="ARBA" id="ARBA00022960"/>
    </source>
</evidence>
<dbReference type="Pfam" id="PF13083">
    <property type="entry name" value="KH_KhpA-B"/>
    <property type="match status" value="1"/>
</dbReference>
<comment type="function">
    <text evidence="6">A probable RNA chaperone. Forms a complex with KhpA which binds to cellular RNA and controls its expression. Plays a role in peptidoglycan (PG) homeostasis and cell length regulation.</text>
</comment>
<proteinExistence type="inferred from homology"/>
<evidence type="ECO:0000256" key="4">
    <source>
        <dbReference type="ARBA" id="ARBA00023186"/>
    </source>
</evidence>
<keyword evidence="2 6" id="KW-0694">RNA-binding</keyword>
<dbReference type="Pfam" id="PF01424">
    <property type="entry name" value="R3H"/>
    <property type="match status" value="1"/>
</dbReference>
<dbReference type="NCBIfam" id="NF041568">
    <property type="entry name" value="Jag_EloR"/>
    <property type="match status" value="1"/>
</dbReference>
<keyword evidence="5 6" id="KW-0961">Cell wall biogenesis/degradation</keyword>
<dbReference type="SMART" id="SM00393">
    <property type="entry name" value="R3H"/>
    <property type="match status" value="1"/>
</dbReference>
<dbReference type="HAMAP" id="MF_00867">
    <property type="entry name" value="KhpB"/>
    <property type="match status" value="1"/>
</dbReference>
<dbReference type="InterPro" id="IPR034079">
    <property type="entry name" value="R3H_KhpB"/>
</dbReference>
<reference evidence="8 9" key="1">
    <citation type="submission" date="2016-11" db="EMBL/GenBank/DDBJ databases">
        <authorList>
            <person name="Jaros S."/>
            <person name="Januszkiewicz K."/>
            <person name="Wedrychowicz H."/>
        </authorList>
    </citation>
    <scope>NUCLEOTIDE SEQUENCE [LARGE SCALE GENOMIC DNA]</scope>
    <source>
        <strain evidence="8 9">DSM 10502</strain>
    </source>
</reference>
<keyword evidence="9" id="KW-1185">Reference proteome</keyword>
<dbReference type="GO" id="GO:0008360">
    <property type="term" value="P:regulation of cell shape"/>
    <property type="evidence" value="ECO:0007669"/>
    <property type="project" value="UniProtKB-KW"/>
</dbReference>
<dbReference type="InterPro" id="IPR032782">
    <property type="entry name" value="KhpB_N"/>
</dbReference>
<evidence type="ECO:0000256" key="6">
    <source>
        <dbReference type="HAMAP-Rule" id="MF_00867"/>
    </source>
</evidence>
<dbReference type="Gene3D" id="3.30.1370.50">
    <property type="entry name" value="R3H-like domain"/>
    <property type="match status" value="1"/>
</dbReference>
<dbReference type="Gene3D" id="3.30.30.80">
    <property type="entry name" value="probable RNA-binding protein from clostridium symbiosum atcc 14940"/>
    <property type="match status" value="1"/>
</dbReference>
<keyword evidence="3 6" id="KW-0133">Cell shape</keyword>
<evidence type="ECO:0000256" key="5">
    <source>
        <dbReference type="ARBA" id="ARBA00023316"/>
    </source>
</evidence>
<dbReference type="Pfam" id="PF14804">
    <property type="entry name" value="Jag_N"/>
    <property type="match status" value="1"/>
</dbReference>
<dbReference type="GO" id="GO:0071555">
    <property type="term" value="P:cell wall organization"/>
    <property type="evidence" value="ECO:0007669"/>
    <property type="project" value="UniProtKB-KW"/>
</dbReference>
<dbReference type="InterPro" id="IPR036867">
    <property type="entry name" value="R3H_dom_sf"/>
</dbReference>
<dbReference type="Gene3D" id="3.30.300.20">
    <property type="match status" value="1"/>
</dbReference>
<dbReference type="Proteomes" id="UP000184404">
    <property type="component" value="Unassembled WGS sequence"/>
</dbReference>
<dbReference type="PROSITE" id="PS51061">
    <property type="entry name" value="R3H"/>
    <property type="match status" value="1"/>
</dbReference>
<dbReference type="EMBL" id="FQUG01000006">
    <property type="protein sequence ID" value="SHF03814.1"/>
    <property type="molecule type" value="Genomic_DNA"/>
</dbReference>
<name>A0A1M4YDA9_9FIRM</name>
<evidence type="ECO:0000256" key="1">
    <source>
        <dbReference type="ARBA" id="ARBA00022490"/>
    </source>
</evidence>
<evidence type="ECO:0000313" key="9">
    <source>
        <dbReference type="Proteomes" id="UP000184404"/>
    </source>
</evidence>
<comment type="similarity">
    <text evidence="6">Belongs to the KhpB RNA-binding protein family.</text>
</comment>
<dbReference type="CDD" id="cd02644">
    <property type="entry name" value="R3H_jag"/>
    <property type="match status" value="1"/>
</dbReference>
<protein>
    <recommendedName>
        <fullName evidence="6">RNA-binding protein KhpB</fullName>
    </recommendedName>
    <alternativeName>
        <fullName evidence="6">RNA-binding protein EloR</fullName>
    </alternativeName>
</protein>
<keyword evidence="1 6" id="KW-0963">Cytoplasm</keyword>
<dbReference type="PANTHER" id="PTHR35800:SF1">
    <property type="entry name" value="RNA-BINDING PROTEIN KHPB"/>
    <property type="match status" value="1"/>
</dbReference>
<dbReference type="GO" id="GO:0005737">
    <property type="term" value="C:cytoplasm"/>
    <property type="evidence" value="ECO:0007669"/>
    <property type="project" value="UniProtKB-SubCell"/>
</dbReference>
<dbReference type="PANTHER" id="PTHR35800">
    <property type="entry name" value="PROTEIN JAG"/>
    <property type="match status" value="1"/>
</dbReference>
<dbReference type="InterPro" id="IPR039247">
    <property type="entry name" value="KhpB"/>
</dbReference>
<feature type="region of interest" description="Jag_N domain" evidence="6">
    <location>
        <begin position="7"/>
        <end position="57"/>
    </location>
</feature>
<dbReference type="STRING" id="1123243.SAMN02745190_01715"/>
<dbReference type="SUPFAM" id="SSF82708">
    <property type="entry name" value="R3H domain"/>
    <property type="match status" value="1"/>
</dbReference>
<dbReference type="GO" id="GO:0009252">
    <property type="term" value="P:peptidoglycan biosynthetic process"/>
    <property type="evidence" value="ECO:0007669"/>
    <property type="project" value="UniProtKB-UniRule"/>
</dbReference>
<sequence>MMDASVEKTGKTIEEARQAALDELGASLEEVKVEIIAEPSKGFFGIIGGHEAKVRVTRIEKSPADTAKDFMKKIFASMDLDVKIEEEKTEDAVCFNLVGENLGVLIGKHGQTLDALQYLVNLAANRSRTEDRVYFILDIEKYRERREETLCHLAARLADKVSRSGDKIVLEPMNRHERKIIHVALQNDKRVRTYSSGEEPFRKVVIEANRPKR</sequence>
<evidence type="ECO:0000313" key="8">
    <source>
        <dbReference type="EMBL" id="SHF03814.1"/>
    </source>
</evidence>
<dbReference type="AlphaFoldDB" id="A0A1M4YDA9"/>
<dbReference type="InterPro" id="IPR001374">
    <property type="entry name" value="R3H_dom"/>
</dbReference>
<comment type="subunit">
    <text evidence="6">Forms a complex with KhpA.</text>
</comment>
<dbReference type="GO" id="GO:0003723">
    <property type="term" value="F:RNA binding"/>
    <property type="evidence" value="ECO:0007669"/>
    <property type="project" value="UniProtKB-UniRule"/>
</dbReference>
<evidence type="ECO:0000259" key="7">
    <source>
        <dbReference type="PROSITE" id="PS51061"/>
    </source>
</evidence>
<gene>
    <name evidence="6" type="primary">khpB</name>
    <name evidence="6" type="synonym">eloR</name>
    <name evidence="8" type="ORF">SAMN02745190_01715</name>
</gene>
<dbReference type="InterPro" id="IPR038008">
    <property type="entry name" value="Jag_KH"/>
</dbReference>
<organism evidence="8 9">
    <name type="scientific">Schwartzia succinivorans DSM 10502</name>
    <dbReference type="NCBI Taxonomy" id="1123243"/>
    <lineage>
        <taxon>Bacteria</taxon>
        <taxon>Bacillati</taxon>
        <taxon>Bacillota</taxon>
        <taxon>Negativicutes</taxon>
        <taxon>Selenomonadales</taxon>
        <taxon>Selenomonadaceae</taxon>
        <taxon>Schwartzia</taxon>
    </lineage>
</organism>
<dbReference type="InterPro" id="IPR038247">
    <property type="entry name" value="Jag_N_dom_sf"/>
</dbReference>
<comment type="domain">
    <text evidence="6">Has an N-terminal Jag-N domain and 2 RNA-binding domains (KH and R3H).</text>
</comment>
<comment type="subcellular location">
    <subcellularLocation>
        <location evidence="6">Cytoplasm</location>
    </subcellularLocation>
</comment>
<accession>A0A1M4YDA9</accession>